<sequence>SKEDISECRQTAKKSKQAVKFPTKEEDENDKDEGDCTDTNNEQDTVDEDNSSHTPQLLEPPTAFCVHPSLHEDVVFYASLAPSVMPTSKSVIVTPLPTGDEGQQTEDWLNQIDMPITPALEVPPINLLWPPKQILLEPEEGLTMGPMEQALLNISNVVWNLDASVWQLQDKYPLRDQEIGNKKDEKQNDDPPVGFVKLNFDGVSKDNTGTTGAGWFLRDQKQHFPIGLHEVVTD</sequence>
<dbReference type="EMBL" id="JAHRHJ020000005">
    <property type="protein sequence ID" value="KAH9313796.1"/>
    <property type="molecule type" value="Genomic_DNA"/>
</dbReference>
<proteinExistence type="predicted"/>
<gene>
    <name evidence="2" type="ORF">KI387_022423</name>
</gene>
<comment type="caution">
    <text evidence="2">The sequence shown here is derived from an EMBL/GenBank/DDBJ whole genome shotgun (WGS) entry which is preliminary data.</text>
</comment>
<evidence type="ECO:0000313" key="3">
    <source>
        <dbReference type="Proteomes" id="UP000824469"/>
    </source>
</evidence>
<evidence type="ECO:0000313" key="2">
    <source>
        <dbReference type="EMBL" id="KAH9313796.1"/>
    </source>
</evidence>
<feature type="non-terminal residue" evidence="2">
    <location>
        <position position="234"/>
    </location>
</feature>
<accession>A0AA38G0P1</accession>
<feature type="non-terminal residue" evidence="2">
    <location>
        <position position="1"/>
    </location>
</feature>
<dbReference type="Proteomes" id="UP000824469">
    <property type="component" value="Unassembled WGS sequence"/>
</dbReference>
<dbReference type="AlphaFoldDB" id="A0AA38G0P1"/>
<keyword evidence="3" id="KW-1185">Reference proteome</keyword>
<feature type="compositionally biased region" description="Acidic residues" evidence="1">
    <location>
        <begin position="25"/>
        <end position="36"/>
    </location>
</feature>
<evidence type="ECO:0000256" key="1">
    <source>
        <dbReference type="SAM" id="MobiDB-lite"/>
    </source>
</evidence>
<protein>
    <submittedName>
        <fullName evidence="2">Uncharacterized protein</fullName>
    </submittedName>
</protein>
<name>A0AA38G0P1_TAXCH</name>
<reference evidence="2 3" key="1">
    <citation type="journal article" date="2021" name="Nat. Plants">
        <title>The Taxus genome provides insights into paclitaxel biosynthesis.</title>
        <authorList>
            <person name="Xiong X."/>
            <person name="Gou J."/>
            <person name="Liao Q."/>
            <person name="Li Y."/>
            <person name="Zhou Q."/>
            <person name="Bi G."/>
            <person name="Li C."/>
            <person name="Du R."/>
            <person name="Wang X."/>
            <person name="Sun T."/>
            <person name="Guo L."/>
            <person name="Liang H."/>
            <person name="Lu P."/>
            <person name="Wu Y."/>
            <person name="Zhang Z."/>
            <person name="Ro D.K."/>
            <person name="Shang Y."/>
            <person name="Huang S."/>
            <person name="Yan J."/>
        </authorList>
    </citation>
    <scope>NUCLEOTIDE SEQUENCE [LARGE SCALE GENOMIC DNA]</scope>
    <source>
        <strain evidence="2">Ta-2019</strain>
    </source>
</reference>
<feature type="region of interest" description="Disordered" evidence="1">
    <location>
        <begin position="1"/>
        <end position="60"/>
    </location>
</feature>
<organism evidence="2 3">
    <name type="scientific">Taxus chinensis</name>
    <name type="common">Chinese yew</name>
    <name type="synonym">Taxus wallichiana var. chinensis</name>
    <dbReference type="NCBI Taxonomy" id="29808"/>
    <lineage>
        <taxon>Eukaryota</taxon>
        <taxon>Viridiplantae</taxon>
        <taxon>Streptophyta</taxon>
        <taxon>Embryophyta</taxon>
        <taxon>Tracheophyta</taxon>
        <taxon>Spermatophyta</taxon>
        <taxon>Pinopsida</taxon>
        <taxon>Pinidae</taxon>
        <taxon>Conifers II</taxon>
        <taxon>Cupressales</taxon>
        <taxon>Taxaceae</taxon>
        <taxon>Taxus</taxon>
    </lineage>
</organism>